<organism evidence="8 9">
    <name type="scientific">Ekhidna lutea</name>
    <dbReference type="NCBI Taxonomy" id="447679"/>
    <lineage>
        <taxon>Bacteria</taxon>
        <taxon>Pseudomonadati</taxon>
        <taxon>Bacteroidota</taxon>
        <taxon>Cytophagia</taxon>
        <taxon>Cytophagales</taxon>
        <taxon>Reichenbachiellaceae</taxon>
        <taxon>Ekhidna</taxon>
    </lineage>
</organism>
<dbReference type="GO" id="GO:0004521">
    <property type="term" value="F:RNA endonuclease activity"/>
    <property type="evidence" value="ECO:0007669"/>
    <property type="project" value="UniProtKB-UniRule"/>
</dbReference>
<dbReference type="EMBL" id="FZPD01000001">
    <property type="protein sequence ID" value="SNS46367.1"/>
    <property type="molecule type" value="Genomic_DNA"/>
</dbReference>
<dbReference type="NCBIfam" id="TIGR00043">
    <property type="entry name" value="rRNA maturation RNase YbeY"/>
    <property type="match status" value="1"/>
</dbReference>
<evidence type="ECO:0000256" key="2">
    <source>
        <dbReference type="ARBA" id="ARBA00022722"/>
    </source>
</evidence>
<comment type="function">
    <text evidence="7">Single strand-specific metallo-endoribonuclease involved in late-stage 70S ribosome quality control and in maturation of the 3' terminus of the 16S rRNA.</text>
</comment>
<gene>
    <name evidence="7" type="primary">ybeY</name>
    <name evidence="8" type="ORF">SAMN05421640_0254</name>
</gene>
<dbReference type="Proteomes" id="UP000198393">
    <property type="component" value="Unassembled WGS sequence"/>
</dbReference>
<dbReference type="Gene3D" id="3.40.390.30">
    <property type="entry name" value="Metalloproteases ('zincins'), catalytic domain"/>
    <property type="match status" value="1"/>
</dbReference>
<evidence type="ECO:0000256" key="4">
    <source>
        <dbReference type="ARBA" id="ARBA00022759"/>
    </source>
</evidence>
<protein>
    <recommendedName>
        <fullName evidence="7">Endoribonuclease YbeY</fullName>
        <ecNumber evidence="7">3.1.-.-</ecNumber>
    </recommendedName>
</protein>
<evidence type="ECO:0000256" key="1">
    <source>
        <dbReference type="ARBA" id="ARBA00010875"/>
    </source>
</evidence>
<dbReference type="OrthoDB" id="9811984at2"/>
<keyword evidence="6 7" id="KW-0862">Zinc</keyword>
<dbReference type="GO" id="GO:0008270">
    <property type="term" value="F:zinc ion binding"/>
    <property type="evidence" value="ECO:0007669"/>
    <property type="project" value="UniProtKB-UniRule"/>
</dbReference>
<dbReference type="GO" id="GO:0004222">
    <property type="term" value="F:metalloendopeptidase activity"/>
    <property type="evidence" value="ECO:0007669"/>
    <property type="project" value="InterPro"/>
</dbReference>
<sequence length="140" mass="16422">MAIQFYSEETDFSLTKPTETSDWITEVIRAHDHKLSEISYVFCSDDYLLEINKEHLKHDYYTDIITFDNSEEEGIIESDIFISIDRVRENAQTQSTSFEHELNRVMIHGVLHLLGFGDKTEEQQKVMREKEDACLSLLKN</sequence>
<comment type="subcellular location">
    <subcellularLocation>
        <location evidence="7">Cytoplasm</location>
    </subcellularLocation>
</comment>
<keyword evidence="2 7" id="KW-0540">Nuclease</keyword>
<evidence type="ECO:0000256" key="7">
    <source>
        <dbReference type="HAMAP-Rule" id="MF_00009"/>
    </source>
</evidence>
<dbReference type="AlphaFoldDB" id="A0A239ENZ5"/>
<dbReference type="HAMAP" id="MF_00009">
    <property type="entry name" value="Endoribonucl_YbeY"/>
    <property type="match status" value="1"/>
</dbReference>
<dbReference type="InterPro" id="IPR023091">
    <property type="entry name" value="MetalPrtase_cat_dom_sf_prd"/>
</dbReference>
<dbReference type="EC" id="3.1.-.-" evidence="7"/>
<keyword evidence="4 7" id="KW-0255">Endonuclease</keyword>
<dbReference type="InterPro" id="IPR002036">
    <property type="entry name" value="YbeY"/>
</dbReference>
<feature type="binding site" evidence="7">
    <location>
        <position position="112"/>
    </location>
    <ligand>
        <name>Zn(2+)</name>
        <dbReference type="ChEBI" id="CHEBI:29105"/>
        <note>catalytic</note>
    </ligand>
</feature>
<reference evidence="8 9" key="1">
    <citation type="submission" date="2017-06" db="EMBL/GenBank/DDBJ databases">
        <authorList>
            <person name="Kim H.J."/>
            <person name="Triplett B.A."/>
        </authorList>
    </citation>
    <scope>NUCLEOTIDE SEQUENCE [LARGE SCALE GENOMIC DNA]</scope>
    <source>
        <strain evidence="8 9">DSM 19307</strain>
    </source>
</reference>
<evidence type="ECO:0000256" key="6">
    <source>
        <dbReference type="ARBA" id="ARBA00022833"/>
    </source>
</evidence>
<dbReference type="PROSITE" id="PS01306">
    <property type="entry name" value="UPF0054"/>
    <property type="match status" value="1"/>
</dbReference>
<dbReference type="PANTHER" id="PTHR46986:SF1">
    <property type="entry name" value="ENDORIBONUCLEASE YBEY, CHLOROPLASTIC"/>
    <property type="match status" value="1"/>
</dbReference>
<evidence type="ECO:0000313" key="9">
    <source>
        <dbReference type="Proteomes" id="UP000198393"/>
    </source>
</evidence>
<dbReference type="Pfam" id="PF02130">
    <property type="entry name" value="YbeY"/>
    <property type="match status" value="1"/>
</dbReference>
<dbReference type="GO" id="GO:0006364">
    <property type="term" value="P:rRNA processing"/>
    <property type="evidence" value="ECO:0007669"/>
    <property type="project" value="UniProtKB-UniRule"/>
</dbReference>
<dbReference type="RefSeq" id="WP_089355033.1">
    <property type="nucleotide sequence ID" value="NZ_FZPD01000001.1"/>
</dbReference>
<keyword evidence="7" id="KW-0690">Ribosome biogenesis</keyword>
<keyword evidence="5 7" id="KW-0378">Hydrolase</keyword>
<proteinExistence type="inferred from homology"/>
<feature type="binding site" evidence="7">
    <location>
        <position position="118"/>
    </location>
    <ligand>
        <name>Zn(2+)</name>
        <dbReference type="ChEBI" id="CHEBI:29105"/>
        <note>catalytic</note>
    </ligand>
</feature>
<comment type="similarity">
    <text evidence="1 7">Belongs to the endoribonuclease YbeY family.</text>
</comment>
<keyword evidence="3 7" id="KW-0479">Metal-binding</keyword>
<dbReference type="GO" id="GO:0005737">
    <property type="term" value="C:cytoplasm"/>
    <property type="evidence" value="ECO:0007669"/>
    <property type="project" value="UniProtKB-SubCell"/>
</dbReference>
<dbReference type="InterPro" id="IPR020549">
    <property type="entry name" value="YbeY_CS"/>
</dbReference>
<keyword evidence="7" id="KW-0963">Cytoplasm</keyword>
<evidence type="ECO:0000256" key="5">
    <source>
        <dbReference type="ARBA" id="ARBA00022801"/>
    </source>
</evidence>
<accession>A0A239ENZ5</accession>
<comment type="cofactor">
    <cofactor evidence="7">
        <name>Zn(2+)</name>
        <dbReference type="ChEBI" id="CHEBI:29105"/>
    </cofactor>
    <text evidence="7">Binds 1 zinc ion.</text>
</comment>
<feature type="binding site" evidence="7">
    <location>
        <position position="108"/>
    </location>
    <ligand>
        <name>Zn(2+)</name>
        <dbReference type="ChEBI" id="CHEBI:29105"/>
        <note>catalytic</note>
    </ligand>
</feature>
<evidence type="ECO:0000313" key="8">
    <source>
        <dbReference type="EMBL" id="SNS46367.1"/>
    </source>
</evidence>
<evidence type="ECO:0000256" key="3">
    <source>
        <dbReference type="ARBA" id="ARBA00022723"/>
    </source>
</evidence>
<name>A0A239ENZ5_EKHLU</name>
<keyword evidence="7" id="KW-0698">rRNA processing</keyword>
<keyword evidence="9" id="KW-1185">Reference proteome</keyword>
<dbReference type="PANTHER" id="PTHR46986">
    <property type="entry name" value="ENDORIBONUCLEASE YBEY, CHLOROPLASTIC"/>
    <property type="match status" value="1"/>
</dbReference>
<dbReference type="SUPFAM" id="SSF55486">
    <property type="entry name" value="Metalloproteases ('zincins'), catalytic domain"/>
    <property type="match status" value="1"/>
</dbReference>